<organism evidence="4 5">
    <name type="scientific">Sinorhizobium mexicanum</name>
    <dbReference type="NCBI Taxonomy" id="375549"/>
    <lineage>
        <taxon>Bacteria</taxon>
        <taxon>Pseudomonadati</taxon>
        <taxon>Pseudomonadota</taxon>
        <taxon>Alphaproteobacteria</taxon>
        <taxon>Hyphomicrobiales</taxon>
        <taxon>Rhizobiaceae</taxon>
        <taxon>Sinorhizobium/Ensifer group</taxon>
        <taxon>Sinorhizobium</taxon>
    </lineage>
</organism>
<evidence type="ECO:0000313" key="4">
    <source>
        <dbReference type="EMBL" id="QLL63463.1"/>
    </source>
</evidence>
<keyword evidence="5" id="KW-1185">Reference proteome</keyword>
<protein>
    <recommendedName>
        <fullName evidence="6">DNA primase/polymerase bifunctional N-terminal domain-containing protein</fullName>
    </recommendedName>
</protein>
<feature type="domain" description="Primase C-terminal 1" evidence="2">
    <location>
        <begin position="229"/>
        <end position="291"/>
    </location>
</feature>
<dbReference type="Pfam" id="PF08708">
    <property type="entry name" value="PriCT_1"/>
    <property type="match status" value="1"/>
</dbReference>
<dbReference type="InterPro" id="IPR015330">
    <property type="entry name" value="DNA_primase/pol_bifunc_N"/>
</dbReference>
<feature type="region of interest" description="Disordered" evidence="1">
    <location>
        <begin position="24"/>
        <end position="44"/>
    </location>
</feature>
<feature type="domain" description="DNA primase/polymerase bifunctional N-terminal" evidence="3">
    <location>
        <begin position="57"/>
        <end position="209"/>
    </location>
</feature>
<name>A0A859QDM9_9HYPH</name>
<evidence type="ECO:0008006" key="6">
    <source>
        <dbReference type="Google" id="ProtNLM"/>
    </source>
</evidence>
<evidence type="ECO:0000259" key="3">
    <source>
        <dbReference type="SMART" id="SM00943"/>
    </source>
</evidence>
<dbReference type="InterPro" id="IPR014820">
    <property type="entry name" value="PriCT_1"/>
</dbReference>
<dbReference type="AlphaFoldDB" id="A0A859QDM9"/>
<proteinExistence type="predicted"/>
<dbReference type="KEGG" id="emx:FKV68_19450"/>
<evidence type="ECO:0000256" key="1">
    <source>
        <dbReference type="SAM" id="MobiDB-lite"/>
    </source>
</evidence>
<dbReference type="SMART" id="SM00942">
    <property type="entry name" value="PriCT_1"/>
    <property type="match status" value="1"/>
</dbReference>
<sequence>MPAAYPPQQTHSFYAELRLRSPPHARVTGRTPMDKKNARTSTPKIPNITQNEAYRGAEYWLSNGAAIVPLEPRSKKPFNGYSSRKYIKKKKELKKFFRKYPDANYGIVTGSASGIIVLDVDGKEGRDSLKALKKANEGFSSTVIVETGRGRHYYFKGDDWFRNSAGKLGAGLDVRGDGGYVVGPGSVHESGVRYKYRAGSSPDEVSVANSSWLRERVASLVQLKADSVSTPTLVKEGGRNNALIAYLGGLVRKGIVGDELLALARIFNGSFPSPLDDDEVVKTVKSALTYSPVDRDADPGEAYADAVLQTYFGGGKHLMRLDDGLFWAYDAKKWTIENVDSLKQKTLKVIQQNPQRPGMATTTVINQVVDILKAKVMRDGDPLRFTDPPAAALNLRNGELWLASDGATKLGAHNAESYLRHFLDIEYDSNAACPLFDRAMEEIFPAEHAEIIPYMVSANFPAPFAVECSDA</sequence>
<accession>A0A859QDM9</accession>
<gene>
    <name evidence="4" type="ORF">FKV68_19450</name>
</gene>
<dbReference type="CDD" id="cd04859">
    <property type="entry name" value="Prim_Pol"/>
    <property type="match status" value="1"/>
</dbReference>
<dbReference type="Pfam" id="PF09250">
    <property type="entry name" value="Prim-Pol"/>
    <property type="match status" value="1"/>
</dbReference>
<dbReference type="InterPro" id="IPR014818">
    <property type="entry name" value="Phage/plasmid_primase_P4_C"/>
</dbReference>
<dbReference type="EMBL" id="CP041238">
    <property type="protein sequence ID" value="QLL63463.1"/>
    <property type="molecule type" value="Genomic_DNA"/>
</dbReference>
<dbReference type="Proteomes" id="UP000510721">
    <property type="component" value="Chromosome"/>
</dbReference>
<dbReference type="SUPFAM" id="SSF56747">
    <property type="entry name" value="Prim-pol domain"/>
    <property type="match status" value="1"/>
</dbReference>
<evidence type="ECO:0000313" key="5">
    <source>
        <dbReference type="Proteomes" id="UP000510721"/>
    </source>
</evidence>
<dbReference type="SMART" id="SM00943">
    <property type="entry name" value="Prim-Pol"/>
    <property type="match status" value="1"/>
</dbReference>
<reference evidence="4 5" key="1">
    <citation type="submission" date="2019-06" db="EMBL/GenBank/DDBJ databases">
        <title>Complete genome sequence of Ensifer mexicanus ITTG R7 isolated from nodules of Acacia angustissima (Mill.) Kuntze.</title>
        <authorList>
            <person name="Rincon-Rosales R."/>
            <person name="Rogel M.A."/>
            <person name="Guerrero G."/>
            <person name="Rincon-Molina C.I."/>
            <person name="Lopez-Lopez A."/>
            <person name="Martinez-Romero E."/>
        </authorList>
    </citation>
    <scope>NUCLEOTIDE SEQUENCE [LARGE SCALE GENOMIC DNA]</scope>
    <source>
        <strain evidence="4 5">ITTG R7</strain>
    </source>
</reference>
<evidence type="ECO:0000259" key="2">
    <source>
        <dbReference type="SMART" id="SM00942"/>
    </source>
</evidence>
<dbReference type="Pfam" id="PF08706">
    <property type="entry name" value="D5_N"/>
    <property type="match status" value="1"/>
</dbReference>